<dbReference type="InterPro" id="IPR003961">
    <property type="entry name" value="FN3_dom"/>
</dbReference>
<dbReference type="PROSITE" id="PS01353">
    <property type="entry name" value="HEMATOPO_REC_L_F2"/>
    <property type="match status" value="1"/>
</dbReference>
<dbReference type="Pfam" id="PF17971">
    <property type="entry name" value="LIFR_D2"/>
    <property type="match status" value="1"/>
</dbReference>
<feature type="domain" description="Fibronectin type-III" evidence="13">
    <location>
        <begin position="671"/>
        <end position="765"/>
    </location>
</feature>
<comment type="caution">
    <text evidence="14">The sequence shown here is derived from an EMBL/GenBank/DDBJ whole genome shotgun (WGS) entry which is preliminary data.</text>
</comment>
<dbReference type="InterPro" id="IPR040817">
    <property type="entry name" value="LIFR_D2"/>
</dbReference>
<organism evidence="14 15">
    <name type="scientific">Onychostoma macrolepis</name>
    <dbReference type="NCBI Taxonomy" id="369639"/>
    <lineage>
        <taxon>Eukaryota</taxon>
        <taxon>Metazoa</taxon>
        <taxon>Chordata</taxon>
        <taxon>Craniata</taxon>
        <taxon>Vertebrata</taxon>
        <taxon>Euteleostomi</taxon>
        <taxon>Actinopterygii</taxon>
        <taxon>Neopterygii</taxon>
        <taxon>Teleostei</taxon>
        <taxon>Ostariophysi</taxon>
        <taxon>Cypriniformes</taxon>
        <taxon>Cyprinidae</taxon>
        <taxon>Acrossocheilinae</taxon>
        <taxon>Onychostoma</taxon>
    </lineage>
</organism>
<feature type="region of interest" description="Disordered" evidence="11">
    <location>
        <begin position="1"/>
        <end position="20"/>
    </location>
</feature>
<sequence length="944" mass="106572">MGGLRQSRGTFPPREKKRPRRMIAPLEEDNFRKTAADSSCGFKAVNTLYRNSLSCGAVGTTQADLIANGETGEPLLVQNLLSSIMSLRILCALLFSLIAQTEQDGHPVPIEEVKLYSEEPYCASSDCGAWVLNVTWRDKFAENNEYEKVSYDIVVLRTEQMTTVHNETIHVMPDKTSYYHWKWTSPIPLQCTSHSVKLRRHNEHDVGEWTPLYTHEGQDINAAKTTIYPRDQVFMVGSNVTFCCIVETDKVPLSKFLNRISNRTYITEPIPYKESDVPNIHCCVEGNSSGSSVFIAYPPDDQNLTCITRNLSSVECHWETGRKTHLHGDKKTSYTLNGRDCKLDNKCVIRAETKQVTKWTLIAKNPLGVKTLTDTADPTHRVWLRAPSDISHDAYARNVSLWWHWNEENYALLPMICQVNLSGRIYNETFNGVGLSSIVLKNLQPFVKYTAQVRCGSLKHFYKWGDWSKITEFSTKEDIPEAVDVWIHYSEQNTSVLWKPLTQQQSHGIITGYEITIENPKDASRKIYKELNTQLCYNITSGNEESDRIIRVSAKNSAGLSPPSTIIIPSYPDNEVDISLISSSNGSFEMSWEEYPYSTCGYVVEWFPTYKKTQCAVEWKKISECDTCAFDSWNQSGAIKEGVRYTVSVYACTDDSPKLLKRSEGYAIEKQPGKVEHLEAKNKGRNVELSWAEVPLEQQNGFIQGYKVITLLSGSETINNMVLIKEPQVNLKLDPGSYTFRVSAFTSGGEGDYAATTMKVENSNDQMITATIVGCSAATLVFIIITVLCHRKRKWLKKLLYPDIPEPKLAGKWITKGIYCTQMTEGYIKCEIQEVHGLEHPAMSESLHGLDLISSNSKVVPAQHFYKNFSESPADVSYCPVEKLTSVIENPSYNMTILDSFDVAQIFDLTLEMQDAYLPAPNFVQNNFVVKDSYKPQSASPTNA</sequence>
<dbReference type="PANTHER" id="PTHR48423:SF1">
    <property type="entry name" value="INTERLEUKIN-27 RECEPTOR SUBUNIT ALPHA"/>
    <property type="match status" value="1"/>
</dbReference>
<dbReference type="Pfam" id="PF25552">
    <property type="entry name" value="LIFR_D4"/>
    <property type="match status" value="1"/>
</dbReference>
<reference evidence="14 15" key="1">
    <citation type="submission" date="2020-04" db="EMBL/GenBank/DDBJ databases">
        <title>Chromosome-level genome assembly of a cyprinid fish Onychostoma macrolepis by integration of Nanopore Sequencing, Bionano and Hi-C technology.</title>
        <authorList>
            <person name="Wang D."/>
        </authorList>
    </citation>
    <scope>NUCLEOTIDE SEQUENCE [LARGE SCALE GENOMIC DNA]</scope>
    <source>
        <strain evidence="14">SWU-2019</strain>
        <tissue evidence="14">Muscle</tissue>
    </source>
</reference>
<dbReference type="Pfam" id="PF21177">
    <property type="entry name" value="LIF-R_Ig-like"/>
    <property type="match status" value="1"/>
</dbReference>
<dbReference type="AlphaFoldDB" id="A0A7J6BVT7"/>
<dbReference type="SUPFAM" id="SSF49265">
    <property type="entry name" value="Fibronectin type III"/>
    <property type="match status" value="2"/>
</dbReference>
<dbReference type="CDD" id="cd00063">
    <property type="entry name" value="FN3"/>
    <property type="match status" value="1"/>
</dbReference>
<evidence type="ECO:0000256" key="3">
    <source>
        <dbReference type="ARBA" id="ARBA00022692"/>
    </source>
</evidence>
<keyword evidence="3 12" id="KW-0812">Transmembrane</keyword>
<feature type="domain" description="Fibronectin type-III" evidence="13">
    <location>
        <begin position="479"/>
        <end position="574"/>
    </location>
</feature>
<dbReference type="EMBL" id="JAAMOB010000021">
    <property type="protein sequence ID" value="KAF4098623.1"/>
    <property type="molecule type" value="Genomic_DNA"/>
</dbReference>
<comment type="similarity">
    <text evidence="2">Belongs to the type I cytokine receptor family. Type 2 subfamily.</text>
</comment>
<evidence type="ECO:0000256" key="6">
    <source>
        <dbReference type="ARBA" id="ARBA00022989"/>
    </source>
</evidence>
<feature type="transmembrane region" description="Helical" evidence="12">
    <location>
        <begin position="767"/>
        <end position="789"/>
    </location>
</feature>
<dbReference type="InterPro" id="IPR003529">
    <property type="entry name" value="Hematopoietin_rcpt_Gp130_CS"/>
</dbReference>
<evidence type="ECO:0000313" key="14">
    <source>
        <dbReference type="EMBL" id="KAF4098623.1"/>
    </source>
</evidence>
<dbReference type="PANTHER" id="PTHR48423">
    <property type="entry name" value="INTERLEUKIN-27 RECEPTOR SUBUNIT ALPHA"/>
    <property type="match status" value="1"/>
</dbReference>
<dbReference type="InterPro" id="IPR013783">
    <property type="entry name" value="Ig-like_fold"/>
</dbReference>
<dbReference type="InterPro" id="IPR052672">
    <property type="entry name" value="Type1_Cytokine_Rcpt_Type2"/>
</dbReference>
<dbReference type="Proteomes" id="UP000579812">
    <property type="component" value="Unassembled WGS sequence"/>
</dbReference>
<keyword evidence="8" id="KW-1015">Disulfide bond</keyword>
<protein>
    <recommendedName>
        <fullName evidence="13">Fibronectin type-III domain-containing protein</fullName>
    </recommendedName>
</protein>
<evidence type="ECO:0000256" key="5">
    <source>
        <dbReference type="ARBA" id="ARBA00022737"/>
    </source>
</evidence>
<keyword evidence="4" id="KW-0732">Signal</keyword>
<keyword evidence="5" id="KW-0677">Repeat</keyword>
<evidence type="ECO:0000256" key="8">
    <source>
        <dbReference type="ARBA" id="ARBA00023157"/>
    </source>
</evidence>
<dbReference type="PROSITE" id="PS50853">
    <property type="entry name" value="FN3"/>
    <property type="match status" value="3"/>
</dbReference>
<dbReference type="InterPro" id="IPR048497">
    <property type="entry name" value="LIF-R-like_Ig-like"/>
</dbReference>
<dbReference type="SMART" id="SM00060">
    <property type="entry name" value="FN3"/>
    <property type="match status" value="4"/>
</dbReference>
<proteinExistence type="inferred from homology"/>
<feature type="domain" description="Fibronectin type-III" evidence="13">
    <location>
        <begin position="386"/>
        <end position="478"/>
    </location>
</feature>
<keyword evidence="10" id="KW-0325">Glycoprotein</keyword>
<evidence type="ECO:0000259" key="13">
    <source>
        <dbReference type="PROSITE" id="PS50853"/>
    </source>
</evidence>
<name>A0A7J6BVT7_9TELE</name>
<evidence type="ECO:0000256" key="10">
    <source>
        <dbReference type="ARBA" id="ARBA00023180"/>
    </source>
</evidence>
<comment type="subcellular location">
    <subcellularLocation>
        <location evidence="1">Membrane</location>
        <topology evidence="1">Single-pass type I membrane protein</topology>
    </subcellularLocation>
</comment>
<accession>A0A7J6BVT7</accession>
<evidence type="ECO:0000256" key="7">
    <source>
        <dbReference type="ARBA" id="ARBA00023136"/>
    </source>
</evidence>
<dbReference type="GO" id="GO:0005886">
    <property type="term" value="C:plasma membrane"/>
    <property type="evidence" value="ECO:0007669"/>
    <property type="project" value="UniProtKB-ARBA"/>
</dbReference>
<evidence type="ECO:0000256" key="4">
    <source>
        <dbReference type="ARBA" id="ARBA00022729"/>
    </source>
</evidence>
<evidence type="ECO:0000256" key="1">
    <source>
        <dbReference type="ARBA" id="ARBA00004479"/>
    </source>
</evidence>
<dbReference type="InterPro" id="IPR036116">
    <property type="entry name" value="FN3_sf"/>
</dbReference>
<keyword evidence="7 12" id="KW-0472">Membrane</keyword>
<evidence type="ECO:0000256" key="12">
    <source>
        <dbReference type="SAM" id="Phobius"/>
    </source>
</evidence>
<keyword evidence="6 12" id="KW-1133">Transmembrane helix</keyword>
<dbReference type="GO" id="GO:0004896">
    <property type="term" value="F:cytokine receptor activity"/>
    <property type="evidence" value="ECO:0007669"/>
    <property type="project" value="InterPro"/>
</dbReference>
<evidence type="ECO:0000256" key="2">
    <source>
        <dbReference type="ARBA" id="ARBA00008921"/>
    </source>
</evidence>
<evidence type="ECO:0000256" key="11">
    <source>
        <dbReference type="SAM" id="MobiDB-lite"/>
    </source>
</evidence>
<evidence type="ECO:0000313" key="15">
    <source>
        <dbReference type="Proteomes" id="UP000579812"/>
    </source>
</evidence>
<dbReference type="Gene3D" id="2.60.40.10">
    <property type="entry name" value="Immunoglobulins"/>
    <property type="match status" value="7"/>
</dbReference>
<keyword evidence="15" id="KW-1185">Reference proteome</keyword>
<keyword evidence="9" id="KW-0675">Receptor</keyword>
<evidence type="ECO:0000256" key="9">
    <source>
        <dbReference type="ARBA" id="ARBA00023170"/>
    </source>
</evidence>
<gene>
    <name evidence="14" type="ORF">G5714_020653</name>
</gene>